<sequence>MTRDRKRVDGQWALGEREPLNDNERFKRAEDPLLVRERIEKVYAREGFASIPSDDLRGRFRWWGLYTQRRPGIDGGRTATLAPEELDDEYFMLRVRVDGAG</sequence>
<name>A0AAT9HFB6_9ACTN</name>
<proteinExistence type="predicted"/>
<accession>A0AAT9HFB6</accession>
<organism evidence="1">
    <name type="scientific">Streptomyces haneummycinicus</name>
    <dbReference type="NCBI Taxonomy" id="3074435"/>
    <lineage>
        <taxon>Bacteria</taxon>
        <taxon>Bacillati</taxon>
        <taxon>Actinomycetota</taxon>
        <taxon>Actinomycetes</taxon>
        <taxon>Kitasatosporales</taxon>
        <taxon>Streptomycetaceae</taxon>
        <taxon>Streptomyces</taxon>
    </lineage>
</organism>
<dbReference type="SUPFAM" id="SSF55124">
    <property type="entry name" value="Nitrite/Sulfite reductase N-terminal domain-like"/>
    <property type="match status" value="1"/>
</dbReference>
<dbReference type="InterPro" id="IPR036136">
    <property type="entry name" value="Nit/Sulf_reduc_fer-like_dom_sf"/>
</dbReference>
<dbReference type="AlphaFoldDB" id="A0AAT9HFB6"/>
<gene>
    <name evidence="1" type="ORF">SHKM778_25610</name>
</gene>
<reference evidence="1" key="1">
    <citation type="submission" date="2024-06" db="EMBL/GenBank/DDBJ databases">
        <authorList>
            <consortium name="consrtm"/>
            <person name="Uemura M."/>
            <person name="Terahara T."/>
        </authorList>
    </citation>
    <scope>NUCLEOTIDE SEQUENCE</scope>
    <source>
        <strain evidence="1">KM77-8</strain>
    </source>
</reference>
<protein>
    <recommendedName>
        <fullName evidence="2">Nitrite/sulfite reductase</fullName>
    </recommendedName>
</protein>
<dbReference type="GO" id="GO:0016491">
    <property type="term" value="F:oxidoreductase activity"/>
    <property type="evidence" value="ECO:0007669"/>
    <property type="project" value="InterPro"/>
</dbReference>
<dbReference type="Gene3D" id="3.90.480.20">
    <property type="match status" value="1"/>
</dbReference>
<dbReference type="EMBL" id="AP035768">
    <property type="protein sequence ID" value="BFO16173.1"/>
    <property type="molecule type" value="Genomic_DNA"/>
</dbReference>
<reference evidence="1" key="2">
    <citation type="submission" date="2024-07" db="EMBL/GenBank/DDBJ databases">
        <title>Streptomyces haneummycinica sp. nov., a new antibiotic-producing actinobacterium isolated from marine sediment.</title>
        <authorList>
            <person name="Uemura M."/>
            <person name="Hamada M."/>
            <person name="Hirano S."/>
            <person name="Kobayashi K."/>
            <person name="Ohshiro T."/>
            <person name="Kobayashi T."/>
            <person name="Terahara T."/>
        </authorList>
    </citation>
    <scope>NUCLEOTIDE SEQUENCE</scope>
    <source>
        <strain evidence="1">KM77-8</strain>
    </source>
</reference>
<evidence type="ECO:0000313" key="1">
    <source>
        <dbReference type="EMBL" id="BFO16173.1"/>
    </source>
</evidence>
<evidence type="ECO:0008006" key="2">
    <source>
        <dbReference type="Google" id="ProtNLM"/>
    </source>
</evidence>